<sequence>MPVPFGRYYRSKALLIAIPKVDGYETLEAPCSDLIRMRQHLQGRGYTRDDIVECSPYAPQEPNRDTLLREMRRLVLGARPGDRLFLYVAAHGVQVKDVDGDEEDFFDEAIVCSDGYCIVDDEMFEIMVRPLPAGCYMEVVFDACSSGTGLDLPYHSEITKNDYSATNLPRILRRGKLGPAKIRKESKGTVVMWSACRDDEEAHEVKAGINGAWTGALTDTYLKARERNCRTYRDTLSFIESAYNRNFAVQGVFDRAQLSCSQPLDIDTEHPW</sequence>
<evidence type="ECO:0000256" key="2">
    <source>
        <dbReference type="ARBA" id="ARBA00022703"/>
    </source>
</evidence>
<dbReference type="GO" id="GO:0005737">
    <property type="term" value="C:cytoplasm"/>
    <property type="evidence" value="ECO:0007669"/>
    <property type="project" value="TreeGrafter"/>
</dbReference>
<dbReference type="GO" id="GO:0004197">
    <property type="term" value="F:cysteine-type endopeptidase activity"/>
    <property type="evidence" value="ECO:0007669"/>
    <property type="project" value="InterPro"/>
</dbReference>
<keyword evidence="2" id="KW-0053">Apoptosis</keyword>
<name>A0A164N3G8_9AGAM</name>
<evidence type="ECO:0000259" key="4">
    <source>
        <dbReference type="Pfam" id="PF00656"/>
    </source>
</evidence>
<dbReference type="OrthoDB" id="3223806at2759"/>
<dbReference type="InterPro" id="IPR029030">
    <property type="entry name" value="Caspase-like_dom_sf"/>
</dbReference>
<evidence type="ECO:0000256" key="3">
    <source>
        <dbReference type="ARBA" id="ARBA00022807"/>
    </source>
</evidence>
<dbReference type="Pfam" id="PF00656">
    <property type="entry name" value="Peptidase_C14"/>
    <property type="match status" value="1"/>
</dbReference>
<keyword evidence="3" id="KW-0645">Protease</keyword>
<protein>
    <recommendedName>
        <fullName evidence="4">Peptidase C14 caspase domain-containing protein</fullName>
    </recommendedName>
</protein>
<proteinExistence type="inferred from homology"/>
<dbReference type="Proteomes" id="UP000076722">
    <property type="component" value="Unassembled WGS sequence"/>
</dbReference>
<dbReference type="PANTHER" id="PTHR48104:SF30">
    <property type="entry name" value="METACASPASE-1"/>
    <property type="match status" value="1"/>
</dbReference>
<accession>A0A164N3G8</accession>
<dbReference type="PANTHER" id="PTHR48104">
    <property type="entry name" value="METACASPASE-4"/>
    <property type="match status" value="1"/>
</dbReference>
<dbReference type="AlphaFoldDB" id="A0A164N3G8"/>
<dbReference type="Gene3D" id="3.40.50.12660">
    <property type="match status" value="1"/>
</dbReference>
<reference evidence="5 6" key="1">
    <citation type="journal article" date="2016" name="Mol. Biol. Evol.">
        <title>Comparative Genomics of Early-Diverging Mushroom-Forming Fungi Provides Insights into the Origins of Lignocellulose Decay Capabilities.</title>
        <authorList>
            <person name="Nagy L.G."/>
            <person name="Riley R."/>
            <person name="Tritt A."/>
            <person name="Adam C."/>
            <person name="Daum C."/>
            <person name="Floudas D."/>
            <person name="Sun H."/>
            <person name="Yadav J.S."/>
            <person name="Pangilinan J."/>
            <person name="Larsson K.H."/>
            <person name="Matsuura K."/>
            <person name="Barry K."/>
            <person name="Labutti K."/>
            <person name="Kuo R."/>
            <person name="Ohm R.A."/>
            <person name="Bhattacharya S.S."/>
            <person name="Shirouzu T."/>
            <person name="Yoshinaga Y."/>
            <person name="Martin F.M."/>
            <person name="Grigoriev I.V."/>
            <person name="Hibbett D.S."/>
        </authorList>
    </citation>
    <scope>NUCLEOTIDE SEQUENCE [LARGE SCALE GENOMIC DNA]</scope>
    <source>
        <strain evidence="5 6">HHB9708</strain>
    </source>
</reference>
<comment type="similarity">
    <text evidence="1">Belongs to the peptidase C14B family.</text>
</comment>
<evidence type="ECO:0000313" key="5">
    <source>
        <dbReference type="EMBL" id="KZS87312.1"/>
    </source>
</evidence>
<dbReference type="EMBL" id="KV419452">
    <property type="protein sequence ID" value="KZS87312.1"/>
    <property type="molecule type" value="Genomic_DNA"/>
</dbReference>
<evidence type="ECO:0000256" key="1">
    <source>
        <dbReference type="ARBA" id="ARBA00009005"/>
    </source>
</evidence>
<dbReference type="GO" id="GO:0006915">
    <property type="term" value="P:apoptotic process"/>
    <property type="evidence" value="ECO:0007669"/>
    <property type="project" value="UniProtKB-KW"/>
</dbReference>
<dbReference type="InterPro" id="IPR050452">
    <property type="entry name" value="Metacaspase"/>
</dbReference>
<dbReference type="InterPro" id="IPR011600">
    <property type="entry name" value="Pept_C14_caspase"/>
</dbReference>
<feature type="domain" description="Peptidase C14 caspase" evidence="4">
    <location>
        <begin position="11"/>
        <end position="240"/>
    </location>
</feature>
<keyword evidence="6" id="KW-1185">Reference proteome</keyword>
<keyword evidence="3" id="KW-0788">Thiol protease</keyword>
<evidence type="ECO:0000313" key="6">
    <source>
        <dbReference type="Proteomes" id="UP000076722"/>
    </source>
</evidence>
<organism evidence="5 6">
    <name type="scientific">Sistotremastrum niveocremeum HHB9708</name>
    <dbReference type="NCBI Taxonomy" id="1314777"/>
    <lineage>
        <taxon>Eukaryota</taxon>
        <taxon>Fungi</taxon>
        <taxon>Dikarya</taxon>
        <taxon>Basidiomycota</taxon>
        <taxon>Agaricomycotina</taxon>
        <taxon>Agaricomycetes</taxon>
        <taxon>Sistotremastrales</taxon>
        <taxon>Sistotremastraceae</taxon>
        <taxon>Sertulicium</taxon>
        <taxon>Sertulicium niveocremeum</taxon>
    </lineage>
</organism>
<dbReference type="GO" id="GO:0006508">
    <property type="term" value="P:proteolysis"/>
    <property type="evidence" value="ECO:0007669"/>
    <property type="project" value="InterPro"/>
</dbReference>
<keyword evidence="3" id="KW-0378">Hydrolase</keyword>
<dbReference type="SUPFAM" id="SSF52129">
    <property type="entry name" value="Caspase-like"/>
    <property type="match status" value="1"/>
</dbReference>
<gene>
    <name evidence="5" type="ORF">SISNIDRAFT_491169</name>
</gene>